<dbReference type="Proteomes" id="UP000516173">
    <property type="component" value="Chromosome"/>
</dbReference>
<name>A0A7G1KTW4_9NOCA</name>
<evidence type="ECO:0000256" key="1">
    <source>
        <dbReference type="SAM" id="MobiDB-lite"/>
    </source>
</evidence>
<dbReference type="KEGG" id="nwl:NWFMUON74_64190"/>
<evidence type="ECO:0000313" key="2">
    <source>
        <dbReference type="EMBL" id="BCK58647.1"/>
    </source>
</evidence>
<dbReference type="AlphaFoldDB" id="A0A7G1KTW4"/>
<organism evidence="2 3">
    <name type="scientific">Nocardia wallacei</name>
    <dbReference type="NCBI Taxonomy" id="480035"/>
    <lineage>
        <taxon>Bacteria</taxon>
        <taxon>Bacillati</taxon>
        <taxon>Actinomycetota</taxon>
        <taxon>Actinomycetes</taxon>
        <taxon>Mycobacteriales</taxon>
        <taxon>Nocardiaceae</taxon>
        <taxon>Nocardia</taxon>
    </lineage>
</organism>
<proteinExistence type="predicted"/>
<accession>A0A7G1KTW4</accession>
<evidence type="ECO:0000313" key="3">
    <source>
        <dbReference type="Proteomes" id="UP000516173"/>
    </source>
</evidence>
<dbReference type="AntiFam" id="ANF00178">
    <property type="entry name" value="Shadow ORF (opposite dhbF)"/>
</dbReference>
<feature type="region of interest" description="Disordered" evidence="1">
    <location>
        <begin position="249"/>
        <end position="269"/>
    </location>
</feature>
<gene>
    <name evidence="2" type="ORF">NWFMUON74_64190</name>
</gene>
<reference evidence="2 3" key="1">
    <citation type="submission" date="2020-08" db="EMBL/GenBank/DDBJ databases">
        <title>Genome Sequencing of Nocardia wallacei strain FMUON74 and assembly.</title>
        <authorList>
            <person name="Toyokawa M."/>
            <person name="Uesaka K."/>
        </authorList>
    </citation>
    <scope>NUCLEOTIDE SEQUENCE [LARGE SCALE GENOMIC DNA]</scope>
    <source>
        <strain evidence="2 3">FMUON74</strain>
    </source>
</reference>
<sequence>MRLQVRGVDRTTRRRNHIRHQHDRARDILVTDGGGEVDGLVRGQRGVDLTQFDAEPAHLHLEVGAADVFQAVFGTTGGTRPRGPADHVTGAVHPLPRHERIRHETVRGQRGARVVTASDLDTGDVQLTGHPVGHRLQPVVQHQRPDAAVGPAHGERVTGQQRLADVDHDGGLGRAVDVVERADLAAVAERHGPLRQQLGRIRLATDGQHPQAVEVVRFQRRQRRGGDEQMGDLLAPDQLVQLLAAEHAGRNDHQGTARTHREQQLHDRRVEARRREMQCARIGVEFIPRHLLGAEVGQTGVRHHDTLGHTRGTRGVDDVGEVVRTQRPDPIVVGHGVGGVRVQIQVLEHQPFDRIRQLIAHGRHGQADR</sequence>
<dbReference type="EMBL" id="AP023396">
    <property type="protein sequence ID" value="BCK58647.1"/>
    <property type="molecule type" value="Genomic_DNA"/>
</dbReference>
<keyword evidence="3" id="KW-1185">Reference proteome</keyword>
<protein>
    <submittedName>
        <fullName evidence="2">Uncharacterized protein</fullName>
    </submittedName>
</protein>